<sequence length="347" mass="37922">MPAAVISKLFQPTEVGRVSLSHRVVLAPLTRFCNAKTGHVPVLPLSKGYYTQRVKVPGSLLITESTVIAPQAGGYYNVPGIWGDEQVDAWKQITDAVHAAGSSIFMQLCGLGRAADPSVLAANNPPLPVIGPSNIPLTGCATPCPLTIDEIHEYAELFARAGFDGVELHGQWYGGSVENRSRFVLEAVDAVARAVGPERTALRLSPWNRFQDMGMKDPVPQYTHLVTALCEAHPSLAYLHVVEPRISGDNDRESAVHESNDFIRAIWQDRPYITAGGYTAQTAMAAAERGSEFVAFGRHYISNPDLPLKLKRNMPLTPYNRTTFYVPGEHDDAHVGCIDYPFTEETV</sequence>
<dbReference type="AlphaFoldDB" id="A0A9P3PYZ8"/>
<accession>A0A9P3PYZ8</accession>
<dbReference type="EMBL" id="BRPK01000025">
    <property type="protein sequence ID" value="GLB45630.1"/>
    <property type="molecule type" value="Genomic_DNA"/>
</dbReference>
<dbReference type="Gene3D" id="3.20.20.70">
    <property type="entry name" value="Aldolase class I"/>
    <property type="match status" value="2"/>
</dbReference>
<dbReference type="PANTHER" id="PTHR22893">
    <property type="entry name" value="NADH OXIDOREDUCTASE-RELATED"/>
    <property type="match status" value="1"/>
</dbReference>
<evidence type="ECO:0000313" key="2">
    <source>
        <dbReference type="EMBL" id="GLB45630.1"/>
    </source>
</evidence>
<evidence type="ECO:0000259" key="1">
    <source>
        <dbReference type="Pfam" id="PF00724"/>
    </source>
</evidence>
<dbReference type="CDD" id="cd02933">
    <property type="entry name" value="OYE_like_FMN"/>
    <property type="match status" value="1"/>
</dbReference>
<dbReference type="SUPFAM" id="SSF51395">
    <property type="entry name" value="FMN-linked oxidoreductases"/>
    <property type="match status" value="1"/>
</dbReference>
<gene>
    <name evidence="2" type="primary">easA</name>
    <name evidence="2" type="ORF">LshimejAT787_2500220</name>
</gene>
<evidence type="ECO:0000313" key="3">
    <source>
        <dbReference type="Proteomes" id="UP001063166"/>
    </source>
</evidence>
<dbReference type="InterPro" id="IPR013785">
    <property type="entry name" value="Aldolase_TIM"/>
</dbReference>
<dbReference type="InterPro" id="IPR045247">
    <property type="entry name" value="Oye-like"/>
</dbReference>
<dbReference type="Pfam" id="PF00724">
    <property type="entry name" value="Oxidored_FMN"/>
    <property type="match status" value="1"/>
</dbReference>
<comment type="caution">
    <text evidence="2">The sequence shown here is derived from an EMBL/GenBank/DDBJ whole genome shotgun (WGS) entry which is preliminary data.</text>
</comment>
<dbReference type="GO" id="GO:0003959">
    <property type="term" value="F:NADPH dehydrogenase activity"/>
    <property type="evidence" value="ECO:0007669"/>
    <property type="project" value="TreeGrafter"/>
</dbReference>
<organism evidence="2 3">
    <name type="scientific">Lyophyllum shimeji</name>
    <name type="common">Hon-shimeji</name>
    <name type="synonym">Tricholoma shimeji</name>
    <dbReference type="NCBI Taxonomy" id="47721"/>
    <lineage>
        <taxon>Eukaryota</taxon>
        <taxon>Fungi</taxon>
        <taxon>Dikarya</taxon>
        <taxon>Basidiomycota</taxon>
        <taxon>Agaricomycotina</taxon>
        <taxon>Agaricomycetes</taxon>
        <taxon>Agaricomycetidae</taxon>
        <taxon>Agaricales</taxon>
        <taxon>Tricholomatineae</taxon>
        <taxon>Lyophyllaceae</taxon>
        <taxon>Lyophyllum</taxon>
    </lineage>
</organism>
<dbReference type="PANTHER" id="PTHR22893:SF91">
    <property type="entry name" value="NADPH DEHYDROGENASE 2-RELATED"/>
    <property type="match status" value="1"/>
</dbReference>
<proteinExistence type="predicted"/>
<dbReference type="InterPro" id="IPR001155">
    <property type="entry name" value="OxRdtase_FMN_N"/>
</dbReference>
<dbReference type="GO" id="GO:0010181">
    <property type="term" value="F:FMN binding"/>
    <property type="evidence" value="ECO:0007669"/>
    <property type="project" value="InterPro"/>
</dbReference>
<keyword evidence="3" id="KW-1185">Reference proteome</keyword>
<dbReference type="Proteomes" id="UP001063166">
    <property type="component" value="Unassembled WGS sequence"/>
</dbReference>
<feature type="domain" description="NADH:flavin oxidoreductase/NADH oxidase N-terminal" evidence="1">
    <location>
        <begin position="8"/>
        <end position="316"/>
    </location>
</feature>
<protein>
    <submittedName>
        <fullName evidence="2">Nadh flavin oxidoreductase nadh oxidase</fullName>
    </submittedName>
</protein>
<name>A0A9P3PYZ8_LYOSH</name>
<reference evidence="2" key="1">
    <citation type="submission" date="2022-07" db="EMBL/GenBank/DDBJ databases">
        <title>The genome of Lyophyllum shimeji provides insight into the initial evolution of ectomycorrhizal fungal genome.</title>
        <authorList>
            <person name="Kobayashi Y."/>
            <person name="Shibata T."/>
            <person name="Hirakawa H."/>
            <person name="Shigenobu S."/>
            <person name="Nishiyama T."/>
            <person name="Yamada A."/>
            <person name="Hasebe M."/>
            <person name="Kawaguchi M."/>
        </authorList>
    </citation>
    <scope>NUCLEOTIDE SEQUENCE</scope>
    <source>
        <strain evidence="2">AT787</strain>
    </source>
</reference>
<dbReference type="OrthoDB" id="276546at2759"/>